<dbReference type="PANTHER" id="PTHR47505">
    <property type="entry name" value="DNA UTILIZATION PROTEIN YHGH"/>
    <property type="match status" value="1"/>
</dbReference>
<dbReference type="EMBL" id="MFHI01000008">
    <property type="protein sequence ID" value="OGF79242.1"/>
    <property type="molecule type" value="Genomic_DNA"/>
</dbReference>
<evidence type="ECO:0000259" key="3">
    <source>
        <dbReference type="Pfam" id="PF18912"/>
    </source>
</evidence>
<dbReference type="AlphaFoldDB" id="A0A1F5WUB9"/>
<comment type="similarity">
    <text evidence="1">Belongs to the ComF/GntX family.</text>
</comment>
<dbReference type="CDD" id="cd06223">
    <property type="entry name" value="PRTases_typeI"/>
    <property type="match status" value="1"/>
</dbReference>
<protein>
    <recommendedName>
        <fullName evidence="6">Phosphoribosyltransferase domain-containing protein</fullName>
    </recommendedName>
</protein>
<gene>
    <name evidence="4" type="ORF">A2W54_02055</name>
</gene>
<dbReference type="Pfam" id="PF00156">
    <property type="entry name" value="Pribosyltran"/>
    <property type="match status" value="1"/>
</dbReference>
<dbReference type="InterPro" id="IPR044005">
    <property type="entry name" value="DZR_2"/>
</dbReference>
<reference evidence="4 5" key="1">
    <citation type="journal article" date="2016" name="Nat. Commun.">
        <title>Thousands of microbial genomes shed light on interconnected biogeochemical processes in an aquifer system.</title>
        <authorList>
            <person name="Anantharaman K."/>
            <person name="Brown C.T."/>
            <person name="Hug L.A."/>
            <person name="Sharon I."/>
            <person name="Castelle C.J."/>
            <person name="Probst A.J."/>
            <person name="Thomas B.C."/>
            <person name="Singh A."/>
            <person name="Wilkins M.J."/>
            <person name="Karaoz U."/>
            <person name="Brodie E.L."/>
            <person name="Williams K.H."/>
            <person name="Hubbard S.S."/>
            <person name="Banfield J.F."/>
        </authorList>
    </citation>
    <scope>NUCLEOTIDE SEQUENCE [LARGE SCALE GENOMIC DNA]</scope>
</reference>
<dbReference type="Proteomes" id="UP000178425">
    <property type="component" value="Unassembled WGS sequence"/>
</dbReference>
<dbReference type="Gene3D" id="3.40.50.2020">
    <property type="match status" value="1"/>
</dbReference>
<evidence type="ECO:0000313" key="5">
    <source>
        <dbReference type="Proteomes" id="UP000178425"/>
    </source>
</evidence>
<feature type="domain" description="Phosphoribosyltransferase" evidence="2">
    <location>
        <begin position="202"/>
        <end position="300"/>
    </location>
</feature>
<accession>A0A1F5WUB9</accession>
<dbReference type="InterPro" id="IPR029057">
    <property type="entry name" value="PRTase-like"/>
</dbReference>
<dbReference type="SUPFAM" id="SSF53271">
    <property type="entry name" value="PRTase-like"/>
    <property type="match status" value="1"/>
</dbReference>
<comment type="caution">
    <text evidence="4">The sequence shown here is derived from an EMBL/GenBank/DDBJ whole genome shotgun (WGS) entry which is preliminary data.</text>
</comment>
<organism evidence="4 5">
    <name type="scientific">Candidatus Giovannonibacteria bacterium RIFCSPHIGHO2_02_43_13</name>
    <dbReference type="NCBI Taxonomy" id="1798330"/>
    <lineage>
        <taxon>Bacteria</taxon>
        <taxon>Candidatus Giovannoniibacteriota</taxon>
    </lineage>
</organism>
<evidence type="ECO:0000256" key="1">
    <source>
        <dbReference type="ARBA" id="ARBA00008007"/>
    </source>
</evidence>
<proteinExistence type="inferred from homology"/>
<evidence type="ECO:0008006" key="6">
    <source>
        <dbReference type="Google" id="ProtNLM"/>
    </source>
</evidence>
<evidence type="ECO:0000313" key="4">
    <source>
        <dbReference type="EMBL" id="OGF79242.1"/>
    </source>
</evidence>
<name>A0A1F5WUB9_9BACT</name>
<dbReference type="InterPro" id="IPR051910">
    <property type="entry name" value="ComF/GntX_DNA_util-trans"/>
</dbReference>
<dbReference type="PANTHER" id="PTHR47505:SF1">
    <property type="entry name" value="DNA UTILIZATION PROTEIN YHGH"/>
    <property type="match status" value="1"/>
</dbReference>
<feature type="domain" description="Double zinc ribbon" evidence="3">
    <location>
        <begin position="7"/>
        <end position="58"/>
    </location>
</feature>
<dbReference type="Pfam" id="PF18912">
    <property type="entry name" value="DZR_2"/>
    <property type="match status" value="1"/>
</dbReference>
<dbReference type="InterPro" id="IPR000836">
    <property type="entry name" value="PRTase_dom"/>
</dbReference>
<evidence type="ECO:0000259" key="2">
    <source>
        <dbReference type="Pfam" id="PF00156"/>
    </source>
</evidence>
<sequence length="303" mass="33678">MRLLDKVLDLIIPRKCAGCGKPSEVFCESCASTSYTPRVACLFCGQRNHAGEVCAACKRRSETPLYRVLWAGRYDDELKKAVWALKYEKRKEMAKPLSELLARKFFEVYEGSLPAEQFARHGYFSAEKFLVLAPSRSQGLANYSPEYSPCDEKKKSAFQDIAQGDGPSIATRQQANMHVLKSETSFAVIPIPLHFKKEYERGFNQAELLAREFCKITSIPLLTSVLKKTKETQEQVKVENKELRLTNLENAFSVSLSNPVAKWPTIILIDDVSTTGATLTHAGNALKEAGAKNIIGLVVAHGG</sequence>